<evidence type="ECO:0000313" key="2">
    <source>
        <dbReference type="Proteomes" id="UP000035065"/>
    </source>
</evidence>
<comment type="caution">
    <text evidence="1">The sequence shown here is derived from an EMBL/GenBank/DDBJ whole genome shotgun (WGS) entry which is preliminary data.</text>
</comment>
<evidence type="ECO:0000313" key="1">
    <source>
        <dbReference type="EMBL" id="EGD55479.1"/>
    </source>
</evidence>
<keyword evidence="2" id="KW-1185">Reference proteome</keyword>
<accession>F1YJ21</accession>
<protein>
    <submittedName>
        <fullName evidence="1">Uncharacterized protein</fullName>
    </submittedName>
</protein>
<dbReference type="AlphaFoldDB" id="F1YJ21"/>
<gene>
    <name evidence="1" type="ORF">SCNU_09476</name>
</gene>
<reference evidence="1 2" key="1">
    <citation type="journal article" date="2011" name="J. Bacteriol.">
        <title>Draft Genome Sequence of Gordonia neofelifaecis NRRL B-59395, a Cholesterol-Degrading Actinomycete.</title>
        <authorList>
            <person name="Ge F."/>
            <person name="Li W."/>
            <person name="Chen G."/>
            <person name="Liu Y."/>
            <person name="Zhang G."/>
            <person name="Yong B."/>
            <person name="Wang Q."/>
            <person name="Wang N."/>
            <person name="Huang Z."/>
            <person name="Li W."/>
            <person name="Wang J."/>
            <person name="Wu C."/>
            <person name="Xie Q."/>
            <person name="Liu G."/>
        </authorList>
    </citation>
    <scope>NUCLEOTIDE SEQUENCE [LARGE SCALE GENOMIC DNA]</scope>
    <source>
        <strain evidence="1 2">NRRL B-59395</strain>
    </source>
</reference>
<proteinExistence type="predicted"/>
<dbReference type="Proteomes" id="UP000035065">
    <property type="component" value="Unassembled WGS sequence"/>
</dbReference>
<organism evidence="1 2">
    <name type="scientific">Gordonia neofelifaecis NRRL B-59395</name>
    <dbReference type="NCBI Taxonomy" id="644548"/>
    <lineage>
        <taxon>Bacteria</taxon>
        <taxon>Bacillati</taxon>
        <taxon>Actinomycetota</taxon>
        <taxon>Actinomycetes</taxon>
        <taxon>Mycobacteriales</taxon>
        <taxon>Gordoniaceae</taxon>
        <taxon>Gordonia</taxon>
    </lineage>
</organism>
<dbReference type="EMBL" id="AEUD01000006">
    <property type="protein sequence ID" value="EGD55479.1"/>
    <property type="molecule type" value="Genomic_DNA"/>
</dbReference>
<sequence>MSIVDGFVVEAVSGSLDPAVGTDTFDAPRVRAGGAVHSPDATEAAGKTDYVLSQHI</sequence>
<dbReference type="STRING" id="644548.SCNU_09476"/>
<name>F1YJ21_9ACTN</name>